<proteinExistence type="predicted"/>
<name>A0AA39I0Q6_9BILA</name>
<gene>
    <name evidence="2" type="ORF">QR680_012047</name>
</gene>
<evidence type="ECO:0000313" key="3">
    <source>
        <dbReference type="Proteomes" id="UP001175271"/>
    </source>
</evidence>
<dbReference type="AlphaFoldDB" id="A0AA39I0Q6"/>
<evidence type="ECO:0000313" key="2">
    <source>
        <dbReference type="EMBL" id="KAK0415660.1"/>
    </source>
</evidence>
<protein>
    <submittedName>
        <fullName evidence="2">Uncharacterized protein</fullName>
    </submittedName>
</protein>
<keyword evidence="3" id="KW-1185">Reference proteome</keyword>
<keyword evidence="1" id="KW-0732">Signal</keyword>
<feature type="chain" id="PRO_5041268148" evidence="1">
    <location>
        <begin position="18"/>
        <end position="133"/>
    </location>
</feature>
<organism evidence="2 3">
    <name type="scientific">Steinernema hermaphroditum</name>
    <dbReference type="NCBI Taxonomy" id="289476"/>
    <lineage>
        <taxon>Eukaryota</taxon>
        <taxon>Metazoa</taxon>
        <taxon>Ecdysozoa</taxon>
        <taxon>Nematoda</taxon>
        <taxon>Chromadorea</taxon>
        <taxon>Rhabditida</taxon>
        <taxon>Tylenchina</taxon>
        <taxon>Panagrolaimomorpha</taxon>
        <taxon>Strongyloidoidea</taxon>
        <taxon>Steinernematidae</taxon>
        <taxon>Steinernema</taxon>
    </lineage>
</organism>
<comment type="caution">
    <text evidence="2">The sequence shown here is derived from an EMBL/GenBank/DDBJ whole genome shotgun (WGS) entry which is preliminary data.</text>
</comment>
<sequence length="133" mass="14639">MLLAYAAVLLTASAVHGCAPNSKGGTCYSGLLFDNQPPQELAQFESCKEDLKRDWCTVVYNQDSAEAEFHCYNHYNTNPLLGYPVCGDETHVEVNSGGCKRVKELKVVPFVERATLGASSGRSILPRLLLSWR</sequence>
<feature type="signal peptide" evidence="1">
    <location>
        <begin position="1"/>
        <end position="17"/>
    </location>
</feature>
<dbReference type="EMBL" id="JAUCMV010000002">
    <property type="protein sequence ID" value="KAK0415660.1"/>
    <property type="molecule type" value="Genomic_DNA"/>
</dbReference>
<accession>A0AA39I0Q6</accession>
<evidence type="ECO:0000256" key="1">
    <source>
        <dbReference type="SAM" id="SignalP"/>
    </source>
</evidence>
<dbReference type="Proteomes" id="UP001175271">
    <property type="component" value="Unassembled WGS sequence"/>
</dbReference>
<reference evidence="2" key="1">
    <citation type="submission" date="2023-06" db="EMBL/GenBank/DDBJ databases">
        <title>Genomic analysis of the entomopathogenic nematode Steinernema hermaphroditum.</title>
        <authorList>
            <person name="Schwarz E.M."/>
            <person name="Heppert J.K."/>
            <person name="Baniya A."/>
            <person name="Schwartz H.T."/>
            <person name="Tan C.-H."/>
            <person name="Antoshechkin I."/>
            <person name="Sternberg P.W."/>
            <person name="Goodrich-Blair H."/>
            <person name="Dillman A.R."/>
        </authorList>
    </citation>
    <scope>NUCLEOTIDE SEQUENCE</scope>
    <source>
        <strain evidence="2">PS9179</strain>
        <tissue evidence="2">Whole animal</tissue>
    </source>
</reference>